<keyword evidence="3" id="KW-1185">Reference proteome</keyword>
<evidence type="ECO:0000313" key="3">
    <source>
        <dbReference type="Proteomes" id="UP000070700"/>
    </source>
</evidence>
<name>A0A132B3J8_MOLSC</name>
<reference evidence="2 3" key="1">
    <citation type="submission" date="2015-10" db="EMBL/GenBank/DDBJ databases">
        <title>Full genome of DAOMC 229536 Phialocephala scopiformis, a fungal endophyte of spruce producing the potent anti-insectan compound rugulosin.</title>
        <authorList>
            <consortium name="DOE Joint Genome Institute"/>
            <person name="Walker A.K."/>
            <person name="Frasz S.L."/>
            <person name="Seifert K.A."/>
            <person name="Miller J.D."/>
            <person name="Mondo S.J."/>
            <person name="Labutti K."/>
            <person name="Lipzen A."/>
            <person name="Dockter R."/>
            <person name="Kennedy M."/>
            <person name="Grigoriev I.V."/>
            <person name="Spatafora J.W."/>
        </authorList>
    </citation>
    <scope>NUCLEOTIDE SEQUENCE [LARGE SCALE GENOMIC DNA]</scope>
    <source>
        <strain evidence="2 3">CBS 120377</strain>
    </source>
</reference>
<accession>A0A132B3J8</accession>
<organism evidence="2 3">
    <name type="scientific">Mollisia scopiformis</name>
    <name type="common">Conifer needle endophyte fungus</name>
    <name type="synonym">Phialocephala scopiformis</name>
    <dbReference type="NCBI Taxonomy" id="149040"/>
    <lineage>
        <taxon>Eukaryota</taxon>
        <taxon>Fungi</taxon>
        <taxon>Dikarya</taxon>
        <taxon>Ascomycota</taxon>
        <taxon>Pezizomycotina</taxon>
        <taxon>Leotiomycetes</taxon>
        <taxon>Helotiales</taxon>
        <taxon>Mollisiaceae</taxon>
        <taxon>Mollisia</taxon>
    </lineage>
</organism>
<protein>
    <submittedName>
        <fullName evidence="2">Uncharacterized protein</fullName>
    </submittedName>
</protein>
<dbReference type="OrthoDB" id="3766406at2759"/>
<evidence type="ECO:0000313" key="2">
    <source>
        <dbReference type="EMBL" id="KUJ06978.1"/>
    </source>
</evidence>
<proteinExistence type="predicted"/>
<dbReference type="GeneID" id="28830662"/>
<dbReference type="AlphaFoldDB" id="A0A132B3J8"/>
<dbReference type="Proteomes" id="UP000070700">
    <property type="component" value="Unassembled WGS sequence"/>
</dbReference>
<dbReference type="RefSeq" id="XP_018061333.1">
    <property type="nucleotide sequence ID" value="XM_018220936.1"/>
</dbReference>
<feature type="region of interest" description="Disordered" evidence="1">
    <location>
        <begin position="298"/>
        <end position="317"/>
    </location>
</feature>
<dbReference type="InParanoid" id="A0A132B3J8"/>
<dbReference type="EMBL" id="KQ947442">
    <property type="protein sequence ID" value="KUJ06978.1"/>
    <property type="molecule type" value="Genomic_DNA"/>
</dbReference>
<gene>
    <name evidence="2" type="ORF">LY89DRAFT_743308</name>
</gene>
<dbReference type="KEGG" id="psco:LY89DRAFT_743308"/>
<sequence length="371" mass="42377">MAPTDAVQIKSETFESSSSEALTRITQRSTERLSPSSKVVFRRFRRHASSMMETQAAGESCWELLEQEYPDHLECYYCRDMHSMDEIHKYATGSAESIVFSDPCWKMNSRVRTATFIHPNFSFTVFRMIMKRHRQGKNCDKELNLLAYRSGAVREGAQVKQIVAVPKIVDGRMFMRSQTIYVIPSKEGSQMYLVCNNLVECPHTDAFSRDNGEVTHRLYQRLAAIETIPRGRLEKVMSCQCRFCPTEFEINLQRFEGQSAVIVVNKWQDLGSGLSPLPTELPPVVGPSKVIRRARRAETQNLHPSPRAGSEDSQAVSTLEHKEVKEVFRKSNSMLARINKAQDSFWWGYLAAFGCEELPWQSTREGSGDRL</sequence>
<evidence type="ECO:0000256" key="1">
    <source>
        <dbReference type="SAM" id="MobiDB-lite"/>
    </source>
</evidence>